<dbReference type="Gene3D" id="2.30.30.140">
    <property type="match status" value="1"/>
</dbReference>
<proteinExistence type="predicted"/>
<dbReference type="PROSITE" id="PS50084">
    <property type="entry name" value="KH_TYPE_1"/>
    <property type="match status" value="2"/>
</dbReference>
<dbReference type="InterPro" id="IPR035437">
    <property type="entry name" value="SNase_OB-fold_sf"/>
</dbReference>
<dbReference type="Proteomes" id="UP001164746">
    <property type="component" value="Chromosome 7"/>
</dbReference>
<dbReference type="Pfam" id="PF00567">
    <property type="entry name" value="TUDOR"/>
    <property type="match status" value="1"/>
</dbReference>
<keyword evidence="5" id="KW-1185">Reference proteome</keyword>
<evidence type="ECO:0000256" key="1">
    <source>
        <dbReference type="PROSITE-ProRule" id="PRU00117"/>
    </source>
</evidence>
<dbReference type="Gene3D" id="3.30.1370.10">
    <property type="entry name" value="K Homology domain, type 1"/>
    <property type="match status" value="2"/>
</dbReference>
<dbReference type="PANTHER" id="PTHR22948">
    <property type="entry name" value="TUDOR DOMAIN CONTAINING PROTEIN"/>
    <property type="match status" value="1"/>
</dbReference>
<sequence>MFELNHTGRLIILGVALPTSACLLYWLLRTSNDGDEAELGCGQTAETQTSRQTVIEVSIPPGIVGSIIGRRGANIKQLQEESGAQLYFKDFTGPGGEGDRDRILVIRGTAMCAQAAECLVRKMLADQPVPTQEIIYVPQYTLGRIIGRGGEGIRQLQRSSHARIDVERIRDEDRNQPRKITITASDAQITIAKGLIQEKLQEVEECRAQAAVSAANRETRQPTHRGRTEVNGTRNSDNNDNQESNNNGLDQRDLLGQKSGGGDVLNSQPDRWRGDRDISEPESGDGDKCQPMGGDRSTGVPLQQQLGPRFPQEKGVDFEVGRSAETVEFPRGLDYVEVYVSAVADPHHLWLQLIGEMADSAVDHVSVGDLVAAPFENDKTWYRARVMEIRGANELDIFYADYGDSAYVNKNLVKPLCGEFCQLPLQAIECRLHGVQPPSDGWGDQLFERLEELTHCAQWWRMLARLDGWVGNVPSVTLFDTNQDMDVIVNEELIQNGLAIRDTSTVE</sequence>
<feature type="region of interest" description="Disordered" evidence="2">
    <location>
        <begin position="212"/>
        <end position="310"/>
    </location>
</feature>
<accession>A0ABY7EM63</accession>
<dbReference type="Pfam" id="PF00013">
    <property type="entry name" value="KH_1"/>
    <property type="match status" value="2"/>
</dbReference>
<dbReference type="Gene3D" id="2.40.50.90">
    <property type="match status" value="1"/>
</dbReference>
<feature type="compositionally biased region" description="Low complexity" evidence="2">
    <location>
        <begin position="235"/>
        <end position="247"/>
    </location>
</feature>
<dbReference type="PANTHER" id="PTHR22948:SF29">
    <property type="entry name" value="FI02030P-RELATED"/>
    <property type="match status" value="1"/>
</dbReference>
<keyword evidence="1" id="KW-0694">RNA-binding</keyword>
<dbReference type="SUPFAM" id="SSF54791">
    <property type="entry name" value="Eukaryotic type KH-domain (KH-domain type I)"/>
    <property type="match status" value="2"/>
</dbReference>
<dbReference type="InterPro" id="IPR004088">
    <property type="entry name" value="KH_dom_type_1"/>
</dbReference>
<dbReference type="SMART" id="SM00333">
    <property type="entry name" value="TUDOR"/>
    <property type="match status" value="1"/>
</dbReference>
<dbReference type="InterPro" id="IPR002999">
    <property type="entry name" value="Tudor"/>
</dbReference>
<evidence type="ECO:0000313" key="5">
    <source>
        <dbReference type="Proteomes" id="UP001164746"/>
    </source>
</evidence>
<reference evidence="4" key="1">
    <citation type="submission" date="2022-11" db="EMBL/GenBank/DDBJ databases">
        <title>Centuries of genome instability and evolution in soft-shell clam transmissible cancer (bioRxiv).</title>
        <authorList>
            <person name="Hart S.F.M."/>
            <person name="Yonemitsu M.A."/>
            <person name="Giersch R.M."/>
            <person name="Beal B.F."/>
            <person name="Arriagada G."/>
            <person name="Davis B.W."/>
            <person name="Ostrander E.A."/>
            <person name="Goff S.P."/>
            <person name="Metzger M.J."/>
        </authorList>
    </citation>
    <scope>NUCLEOTIDE SEQUENCE</scope>
    <source>
        <strain evidence="4">MELC-2E11</strain>
        <tissue evidence="4">Siphon/mantle</tissue>
    </source>
</reference>
<feature type="compositionally biased region" description="Basic and acidic residues" evidence="2">
    <location>
        <begin position="270"/>
        <end position="279"/>
    </location>
</feature>
<dbReference type="InterPro" id="IPR036612">
    <property type="entry name" value="KH_dom_type_1_sf"/>
</dbReference>
<organism evidence="4 5">
    <name type="scientific">Mya arenaria</name>
    <name type="common">Soft-shell clam</name>
    <dbReference type="NCBI Taxonomy" id="6604"/>
    <lineage>
        <taxon>Eukaryota</taxon>
        <taxon>Metazoa</taxon>
        <taxon>Spiralia</taxon>
        <taxon>Lophotrochozoa</taxon>
        <taxon>Mollusca</taxon>
        <taxon>Bivalvia</taxon>
        <taxon>Autobranchia</taxon>
        <taxon>Heteroconchia</taxon>
        <taxon>Euheterodonta</taxon>
        <taxon>Imparidentia</taxon>
        <taxon>Neoheterodontei</taxon>
        <taxon>Myida</taxon>
        <taxon>Myoidea</taxon>
        <taxon>Myidae</taxon>
        <taxon>Mya</taxon>
    </lineage>
</organism>
<dbReference type="PROSITE" id="PS50304">
    <property type="entry name" value="TUDOR"/>
    <property type="match status" value="1"/>
</dbReference>
<dbReference type="EMBL" id="CP111018">
    <property type="protein sequence ID" value="WAR10199.1"/>
    <property type="molecule type" value="Genomic_DNA"/>
</dbReference>
<protein>
    <submittedName>
        <fullName evidence="4">TDRKH-like protein</fullName>
    </submittedName>
</protein>
<evidence type="ECO:0000259" key="3">
    <source>
        <dbReference type="PROSITE" id="PS50304"/>
    </source>
</evidence>
<evidence type="ECO:0000313" key="4">
    <source>
        <dbReference type="EMBL" id="WAR10199.1"/>
    </source>
</evidence>
<dbReference type="SUPFAM" id="SSF63748">
    <property type="entry name" value="Tudor/PWWP/MBT"/>
    <property type="match status" value="1"/>
</dbReference>
<feature type="domain" description="Tudor" evidence="3">
    <location>
        <begin position="364"/>
        <end position="423"/>
    </location>
</feature>
<dbReference type="InterPro" id="IPR050621">
    <property type="entry name" value="Tudor_domain_containing"/>
</dbReference>
<evidence type="ECO:0000256" key="2">
    <source>
        <dbReference type="SAM" id="MobiDB-lite"/>
    </source>
</evidence>
<dbReference type="InterPro" id="IPR004087">
    <property type="entry name" value="KH_dom"/>
</dbReference>
<name>A0ABY7EM63_MYAAR</name>
<dbReference type="SMART" id="SM00322">
    <property type="entry name" value="KH"/>
    <property type="match status" value="2"/>
</dbReference>
<gene>
    <name evidence="4" type="ORF">MAR_035275</name>
</gene>